<evidence type="ECO:0000256" key="3">
    <source>
        <dbReference type="ARBA" id="ARBA00022729"/>
    </source>
</evidence>
<dbReference type="InterPro" id="IPR002502">
    <property type="entry name" value="Amidase_domain"/>
</dbReference>
<keyword evidence="12" id="KW-1185">Reference proteome</keyword>
<dbReference type="InterPro" id="IPR015510">
    <property type="entry name" value="PGRP"/>
</dbReference>
<feature type="signal peptide" evidence="8">
    <location>
        <begin position="1"/>
        <end position="17"/>
    </location>
</feature>
<feature type="domain" description="Peptidoglycan recognition protein family" evidence="10">
    <location>
        <begin position="21"/>
        <end position="163"/>
    </location>
</feature>
<accession>A0AAV6UAG0</accession>
<keyword evidence="5 7" id="KW-1015">Disulfide bond</keyword>
<evidence type="ECO:0000256" key="6">
    <source>
        <dbReference type="PIRNR" id="PIRNR037945"/>
    </source>
</evidence>
<evidence type="ECO:0000256" key="1">
    <source>
        <dbReference type="ARBA" id="ARBA00007553"/>
    </source>
</evidence>
<dbReference type="GO" id="GO:0008270">
    <property type="term" value="F:zinc ion binding"/>
    <property type="evidence" value="ECO:0007669"/>
    <property type="project" value="InterPro"/>
</dbReference>
<dbReference type="AlphaFoldDB" id="A0AAV6UAG0"/>
<keyword evidence="4 6" id="KW-0391">Immunity</keyword>
<dbReference type="CDD" id="cd06583">
    <property type="entry name" value="PGRP"/>
    <property type="match status" value="1"/>
</dbReference>
<dbReference type="SMART" id="SM00644">
    <property type="entry name" value="Ami_2"/>
    <property type="match status" value="1"/>
</dbReference>
<feature type="disulfide bond" evidence="7">
    <location>
        <begin position="57"/>
        <end position="63"/>
    </location>
</feature>
<evidence type="ECO:0000256" key="5">
    <source>
        <dbReference type="ARBA" id="ARBA00023157"/>
    </source>
</evidence>
<dbReference type="GO" id="GO:0042834">
    <property type="term" value="F:peptidoglycan binding"/>
    <property type="evidence" value="ECO:0007669"/>
    <property type="project" value="InterPro"/>
</dbReference>
<dbReference type="InterPro" id="IPR006619">
    <property type="entry name" value="PGRP_domain_met/bac"/>
</dbReference>
<dbReference type="InterPro" id="IPR017331">
    <property type="entry name" value="Peptidoglycan_recognition"/>
</dbReference>
<dbReference type="SUPFAM" id="SSF55846">
    <property type="entry name" value="N-acetylmuramoyl-L-alanine amidase-like"/>
    <property type="match status" value="1"/>
</dbReference>
<evidence type="ECO:0000259" key="10">
    <source>
        <dbReference type="SMART" id="SM00701"/>
    </source>
</evidence>
<dbReference type="PANTHER" id="PTHR11022:SF41">
    <property type="entry name" value="PEPTIDOGLYCAN-RECOGNITION PROTEIN LC-RELATED"/>
    <property type="match status" value="1"/>
</dbReference>
<dbReference type="GO" id="GO:0045087">
    <property type="term" value="P:innate immune response"/>
    <property type="evidence" value="ECO:0007669"/>
    <property type="project" value="UniProtKB-KW"/>
</dbReference>
<dbReference type="FunFam" id="3.40.80.10:FF:000001">
    <property type="entry name" value="Peptidoglycan recognition protein 1"/>
    <property type="match status" value="1"/>
</dbReference>
<evidence type="ECO:0000256" key="8">
    <source>
        <dbReference type="SAM" id="SignalP"/>
    </source>
</evidence>
<reference evidence="11 12" key="1">
    <citation type="journal article" date="2022" name="Nat. Ecol. Evol.">
        <title>A masculinizing supergene underlies an exaggerated male reproductive morph in a spider.</title>
        <authorList>
            <person name="Hendrickx F."/>
            <person name="De Corte Z."/>
            <person name="Sonet G."/>
            <person name="Van Belleghem S.M."/>
            <person name="Kostlbacher S."/>
            <person name="Vangestel C."/>
        </authorList>
    </citation>
    <scope>NUCLEOTIDE SEQUENCE [LARGE SCALE GENOMIC DNA]</scope>
    <source>
        <strain evidence="11">W744_W776</strain>
    </source>
</reference>
<sequence length="192" mass="20629">MIPLVIIFLSLVSSLQAASCPEIVGRSEWGARAVKPHVQLKTSVSHVFIHHTAGRACATKQDCAKVARETQNFHINTNKWSDIGYSFLVGGDGRIYEGRGWKAVGAHTYGYNSKALGISFMGNFEKTKPSAPMLAAAKKLIDCGVQKGVIANNRQIHGHRDAKCTACPGAALYAIIKGWPGFKGGKLPGYSC</sequence>
<feature type="disulfide bond" evidence="7">
    <location>
        <begin position="20"/>
        <end position="143"/>
    </location>
</feature>
<dbReference type="GO" id="GO:0009253">
    <property type="term" value="P:peptidoglycan catabolic process"/>
    <property type="evidence" value="ECO:0007669"/>
    <property type="project" value="InterPro"/>
</dbReference>
<proteinExistence type="inferred from homology"/>
<name>A0AAV6UAG0_9ARAC</name>
<comment type="caution">
    <text evidence="11">The sequence shown here is derived from an EMBL/GenBank/DDBJ whole genome shotgun (WGS) entry which is preliminary data.</text>
</comment>
<dbReference type="Proteomes" id="UP000827092">
    <property type="component" value="Unassembled WGS sequence"/>
</dbReference>
<feature type="domain" description="N-acetylmuramoyl-L-alanine amidase" evidence="9">
    <location>
        <begin position="35"/>
        <end position="169"/>
    </location>
</feature>
<gene>
    <name evidence="11" type="ORF">JTE90_017509</name>
</gene>
<evidence type="ECO:0000313" key="12">
    <source>
        <dbReference type="Proteomes" id="UP000827092"/>
    </source>
</evidence>
<keyword evidence="2 6" id="KW-0399">Innate immunity</keyword>
<evidence type="ECO:0000256" key="4">
    <source>
        <dbReference type="ARBA" id="ARBA00022859"/>
    </source>
</evidence>
<dbReference type="PANTHER" id="PTHR11022">
    <property type="entry name" value="PEPTIDOGLYCAN RECOGNITION PROTEIN"/>
    <property type="match status" value="1"/>
</dbReference>
<dbReference type="SMART" id="SM00701">
    <property type="entry name" value="PGRP"/>
    <property type="match status" value="1"/>
</dbReference>
<protein>
    <recommendedName>
        <fullName evidence="6">Peptidoglycan-recognition protein</fullName>
    </recommendedName>
</protein>
<feature type="chain" id="PRO_5043944433" description="Peptidoglycan-recognition protein" evidence="8">
    <location>
        <begin position="18"/>
        <end position="192"/>
    </location>
</feature>
<organism evidence="11 12">
    <name type="scientific">Oedothorax gibbosus</name>
    <dbReference type="NCBI Taxonomy" id="931172"/>
    <lineage>
        <taxon>Eukaryota</taxon>
        <taxon>Metazoa</taxon>
        <taxon>Ecdysozoa</taxon>
        <taxon>Arthropoda</taxon>
        <taxon>Chelicerata</taxon>
        <taxon>Arachnida</taxon>
        <taxon>Araneae</taxon>
        <taxon>Araneomorphae</taxon>
        <taxon>Entelegynae</taxon>
        <taxon>Araneoidea</taxon>
        <taxon>Linyphiidae</taxon>
        <taxon>Erigoninae</taxon>
        <taxon>Oedothorax</taxon>
    </lineage>
</organism>
<dbReference type="PIRSF" id="PIRSF037945">
    <property type="entry name" value="PGRPs"/>
    <property type="match status" value="1"/>
</dbReference>
<evidence type="ECO:0000256" key="7">
    <source>
        <dbReference type="PIRSR" id="PIRSR037945-1"/>
    </source>
</evidence>
<evidence type="ECO:0000313" key="11">
    <source>
        <dbReference type="EMBL" id="KAG8181342.1"/>
    </source>
</evidence>
<dbReference type="EMBL" id="JAFNEN010000521">
    <property type="protein sequence ID" value="KAG8181342.1"/>
    <property type="molecule type" value="Genomic_DNA"/>
</dbReference>
<evidence type="ECO:0000256" key="2">
    <source>
        <dbReference type="ARBA" id="ARBA00022588"/>
    </source>
</evidence>
<dbReference type="GO" id="GO:0008745">
    <property type="term" value="F:N-acetylmuramoyl-L-alanine amidase activity"/>
    <property type="evidence" value="ECO:0007669"/>
    <property type="project" value="InterPro"/>
</dbReference>
<keyword evidence="3 8" id="KW-0732">Signal</keyword>
<evidence type="ECO:0000259" key="9">
    <source>
        <dbReference type="SMART" id="SM00644"/>
    </source>
</evidence>
<comment type="similarity">
    <text evidence="1 6">Belongs to the N-acetylmuramoyl-L-alanine amidase 2 family.</text>
</comment>
<dbReference type="InterPro" id="IPR036505">
    <property type="entry name" value="Amidase/PGRP_sf"/>
</dbReference>
<dbReference type="Gene3D" id="3.40.80.10">
    <property type="entry name" value="Peptidoglycan recognition protein-like"/>
    <property type="match status" value="1"/>
</dbReference>
<dbReference type="Pfam" id="PF01510">
    <property type="entry name" value="Amidase_2"/>
    <property type="match status" value="1"/>
</dbReference>